<organism evidence="2 3">
    <name type="scientific">Pseudocohnilembus persalinus</name>
    <name type="common">Ciliate</name>
    <dbReference type="NCBI Taxonomy" id="266149"/>
    <lineage>
        <taxon>Eukaryota</taxon>
        <taxon>Sar</taxon>
        <taxon>Alveolata</taxon>
        <taxon>Ciliophora</taxon>
        <taxon>Intramacronucleata</taxon>
        <taxon>Oligohymenophorea</taxon>
        <taxon>Scuticociliatia</taxon>
        <taxon>Philasterida</taxon>
        <taxon>Pseudocohnilembidae</taxon>
        <taxon>Pseudocohnilembus</taxon>
    </lineage>
</organism>
<feature type="chain" id="PRO_5006867541" description="Chitin-binding type-4 domain-containing protein" evidence="1">
    <location>
        <begin position="17"/>
        <end position="165"/>
    </location>
</feature>
<evidence type="ECO:0000313" key="3">
    <source>
        <dbReference type="Proteomes" id="UP000054937"/>
    </source>
</evidence>
<name>A0A0V0QQC8_PSEPJ</name>
<evidence type="ECO:0008006" key="4">
    <source>
        <dbReference type="Google" id="ProtNLM"/>
    </source>
</evidence>
<keyword evidence="1" id="KW-0732">Signal</keyword>
<protein>
    <recommendedName>
        <fullName evidence="4">Chitin-binding type-4 domain-containing protein</fullName>
    </recommendedName>
</protein>
<keyword evidence="3" id="KW-1185">Reference proteome</keyword>
<comment type="caution">
    <text evidence="2">The sequence shown here is derived from an EMBL/GenBank/DDBJ whole genome shotgun (WGS) entry which is preliminary data.</text>
</comment>
<feature type="signal peptide" evidence="1">
    <location>
        <begin position="1"/>
        <end position="16"/>
    </location>
</feature>
<sequence length="165" mass="18103">MKVLILLAALIALASAGFELTGVYTVNNGCDIYTCPATYTFNGAYQFTCPQQGNNNGQITYDQFSQQWTLELRTSGVGYVGGYMSVQFDQSNFVGSGNFQQLQIPLAHNYVLNLMPCYNGPNTSSLCPSSNYSNIMVGWKSYNGVAQNGCNFLLRNESYRGEESA</sequence>
<evidence type="ECO:0000313" key="2">
    <source>
        <dbReference type="EMBL" id="KRX04452.1"/>
    </source>
</evidence>
<dbReference type="AlphaFoldDB" id="A0A0V0QQC8"/>
<dbReference type="EMBL" id="LDAU01000116">
    <property type="protein sequence ID" value="KRX04452.1"/>
    <property type="molecule type" value="Genomic_DNA"/>
</dbReference>
<dbReference type="InParanoid" id="A0A0V0QQC8"/>
<reference evidence="2 3" key="1">
    <citation type="journal article" date="2015" name="Sci. Rep.">
        <title>Genome of the facultative scuticociliatosis pathogen Pseudocohnilembus persalinus provides insight into its virulence through horizontal gene transfer.</title>
        <authorList>
            <person name="Xiong J."/>
            <person name="Wang G."/>
            <person name="Cheng J."/>
            <person name="Tian M."/>
            <person name="Pan X."/>
            <person name="Warren A."/>
            <person name="Jiang C."/>
            <person name="Yuan D."/>
            <person name="Miao W."/>
        </authorList>
    </citation>
    <scope>NUCLEOTIDE SEQUENCE [LARGE SCALE GENOMIC DNA]</scope>
    <source>
        <strain evidence="2">36N120E</strain>
    </source>
</reference>
<proteinExistence type="predicted"/>
<gene>
    <name evidence="2" type="ORF">PPERSA_00221</name>
</gene>
<dbReference type="Proteomes" id="UP000054937">
    <property type="component" value="Unassembled WGS sequence"/>
</dbReference>
<evidence type="ECO:0000256" key="1">
    <source>
        <dbReference type="SAM" id="SignalP"/>
    </source>
</evidence>
<accession>A0A0V0QQC8</accession>